<dbReference type="GO" id="GO:0060271">
    <property type="term" value="P:cilium assembly"/>
    <property type="evidence" value="ECO:0007669"/>
    <property type="project" value="TreeGrafter"/>
</dbReference>
<dbReference type="AlphaFoldDB" id="A0A820PEY7"/>
<evidence type="ECO:0000256" key="3">
    <source>
        <dbReference type="ARBA" id="ARBA00022840"/>
    </source>
</evidence>
<keyword evidence="3" id="KW-0067">ATP-binding</keyword>
<evidence type="ECO:0000313" key="5">
    <source>
        <dbReference type="EMBL" id="CAF4401202.1"/>
    </source>
</evidence>
<dbReference type="InterPro" id="IPR051437">
    <property type="entry name" value="TTLL_monoglycylase"/>
</dbReference>
<dbReference type="Proteomes" id="UP000663874">
    <property type="component" value="Unassembled WGS sequence"/>
</dbReference>
<keyword evidence="2" id="KW-0547">Nucleotide-binding</keyword>
<evidence type="ECO:0000256" key="1">
    <source>
        <dbReference type="ARBA" id="ARBA00022598"/>
    </source>
</evidence>
<feature type="non-terminal residue" evidence="5">
    <location>
        <position position="1"/>
    </location>
</feature>
<dbReference type="GO" id="GO:0005930">
    <property type="term" value="C:axoneme"/>
    <property type="evidence" value="ECO:0007669"/>
    <property type="project" value="TreeGrafter"/>
</dbReference>
<dbReference type="GO" id="GO:0070736">
    <property type="term" value="F:protein-glycine ligase activity, initiating"/>
    <property type="evidence" value="ECO:0007669"/>
    <property type="project" value="TreeGrafter"/>
</dbReference>
<evidence type="ECO:0000256" key="2">
    <source>
        <dbReference type="ARBA" id="ARBA00022741"/>
    </source>
</evidence>
<evidence type="ECO:0000313" key="6">
    <source>
        <dbReference type="Proteomes" id="UP000663874"/>
    </source>
</evidence>
<protein>
    <submittedName>
        <fullName evidence="5">Uncharacterized protein</fullName>
    </submittedName>
</protein>
<proteinExistence type="predicted"/>
<keyword evidence="1" id="KW-0436">Ligase</keyword>
<name>A0A820PEY7_9BILA</name>
<dbReference type="PANTHER" id="PTHR45870">
    <property type="entry name" value="TUBULIN MONOGLYCYLASE TTLL3"/>
    <property type="match status" value="1"/>
</dbReference>
<reference evidence="5" key="1">
    <citation type="submission" date="2021-02" db="EMBL/GenBank/DDBJ databases">
        <authorList>
            <person name="Nowell W R."/>
        </authorList>
    </citation>
    <scope>NUCLEOTIDE SEQUENCE</scope>
</reference>
<dbReference type="GO" id="GO:0003341">
    <property type="term" value="P:cilium movement"/>
    <property type="evidence" value="ECO:0007669"/>
    <property type="project" value="TreeGrafter"/>
</dbReference>
<sequence length="91" mass="10435">VGDNNDDDNDDDDLDEHPSYEDDDKTPPWEENDGYYGLLSRLVRTAAPNFIWSVRATYDTSTLNKDQMVNHYSRNGCFTTKVGLCKSLRNL</sequence>
<feature type="region of interest" description="Disordered" evidence="4">
    <location>
        <begin position="1"/>
        <end position="31"/>
    </location>
</feature>
<dbReference type="GO" id="GO:0015630">
    <property type="term" value="C:microtubule cytoskeleton"/>
    <property type="evidence" value="ECO:0007669"/>
    <property type="project" value="TreeGrafter"/>
</dbReference>
<feature type="compositionally biased region" description="Basic and acidic residues" evidence="4">
    <location>
        <begin position="16"/>
        <end position="28"/>
    </location>
</feature>
<feature type="compositionally biased region" description="Acidic residues" evidence="4">
    <location>
        <begin position="1"/>
        <end position="15"/>
    </location>
</feature>
<feature type="non-terminal residue" evidence="5">
    <location>
        <position position="91"/>
    </location>
</feature>
<comment type="caution">
    <text evidence="5">The sequence shown here is derived from an EMBL/GenBank/DDBJ whole genome shotgun (WGS) entry which is preliminary data.</text>
</comment>
<evidence type="ECO:0000256" key="4">
    <source>
        <dbReference type="SAM" id="MobiDB-lite"/>
    </source>
</evidence>
<dbReference type="GO" id="GO:0005524">
    <property type="term" value="F:ATP binding"/>
    <property type="evidence" value="ECO:0007669"/>
    <property type="project" value="UniProtKB-KW"/>
</dbReference>
<organism evidence="5 6">
    <name type="scientific">Rotaria sordida</name>
    <dbReference type="NCBI Taxonomy" id="392033"/>
    <lineage>
        <taxon>Eukaryota</taxon>
        <taxon>Metazoa</taxon>
        <taxon>Spiralia</taxon>
        <taxon>Gnathifera</taxon>
        <taxon>Rotifera</taxon>
        <taxon>Eurotatoria</taxon>
        <taxon>Bdelloidea</taxon>
        <taxon>Philodinida</taxon>
        <taxon>Philodinidae</taxon>
        <taxon>Rotaria</taxon>
    </lineage>
</organism>
<accession>A0A820PEY7</accession>
<dbReference type="EMBL" id="CAJOBE010065980">
    <property type="protein sequence ID" value="CAF4401202.1"/>
    <property type="molecule type" value="Genomic_DNA"/>
</dbReference>
<gene>
    <name evidence="5" type="ORF">FNK824_LOCUS43958</name>
</gene>
<dbReference type="PANTHER" id="PTHR45870:SF2">
    <property type="entry name" value="TUBULIN MONOGLYCYLASE TTLL3"/>
    <property type="match status" value="1"/>
</dbReference>